<dbReference type="GO" id="GO:0003723">
    <property type="term" value="F:RNA binding"/>
    <property type="evidence" value="ECO:0007669"/>
    <property type="project" value="InterPro"/>
</dbReference>
<organism evidence="2">
    <name type="scientific">uncultured Caudovirales phage</name>
    <dbReference type="NCBI Taxonomy" id="2100421"/>
    <lineage>
        <taxon>Viruses</taxon>
        <taxon>Duplodnaviria</taxon>
        <taxon>Heunggongvirae</taxon>
        <taxon>Uroviricota</taxon>
        <taxon>Caudoviricetes</taxon>
        <taxon>Peduoviridae</taxon>
        <taxon>Maltschvirus</taxon>
        <taxon>Maltschvirus maltsch</taxon>
    </lineage>
</organism>
<dbReference type="EMBL" id="LR797446">
    <property type="protein sequence ID" value="CAB4216917.1"/>
    <property type="molecule type" value="Genomic_DNA"/>
</dbReference>
<evidence type="ECO:0000313" key="2">
    <source>
        <dbReference type="EMBL" id="CAB4216917.1"/>
    </source>
</evidence>
<accession>A0A6J5SQZ1</accession>
<dbReference type="EMBL" id="LR797081">
    <property type="protein sequence ID" value="CAB4185901.1"/>
    <property type="molecule type" value="Genomic_DNA"/>
</dbReference>
<dbReference type="InterPro" id="IPR003751">
    <property type="entry name" value="CsrA"/>
</dbReference>
<protein>
    <submittedName>
        <fullName evidence="2">Carbon storage regulator</fullName>
    </submittedName>
</protein>
<dbReference type="GO" id="GO:0006402">
    <property type="term" value="P:mRNA catabolic process"/>
    <property type="evidence" value="ECO:0007669"/>
    <property type="project" value="InterPro"/>
</dbReference>
<dbReference type="EMBL" id="LR798455">
    <property type="protein sequence ID" value="CAB5238053.1"/>
    <property type="molecule type" value="Genomic_DNA"/>
</dbReference>
<dbReference type="Gene3D" id="2.60.40.4380">
    <property type="entry name" value="Translational regulator CsrA"/>
    <property type="match status" value="1"/>
</dbReference>
<dbReference type="InterPro" id="IPR036107">
    <property type="entry name" value="CsrA_sf"/>
</dbReference>
<name>A0A6J5SQZ1_9CAUD</name>
<gene>
    <name evidence="1" type="ORF">UFOVP1136_5</name>
    <name evidence="2" type="ORF">UFOVP1497_4</name>
    <name evidence="3" type="ORF">UFOVP1586_7</name>
</gene>
<dbReference type="Pfam" id="PF02599">
    <property type="entry name" value="CsrA"/>
    <property type="match status" value="1"/>
</dbReference>
<evidence type="ECO:0000313" key="3">
    <source>
        <dbReference type="EMBL" id="CAB5238053.1"/>
    </source>
</evidence>
<proteinExistence type="predicted"/>
<dbReference type="GO" id="GO:0006109">
    <property type="term" value="P:regulation of carbohydrate metabolic process"/>
    <property type="evidence" value="ECO:0007669"/>
    <property type="project" value="InterPro"/>
</dbReference>
<sequence length="67" mass="7369">MSRLCLARKCGESLIFTVLGETIEVSFDAIRGKKIQISIVASREVFIARSSSTHSEDLEEGIPCPKN</sequence>
<reference evidence="2" key="1">
    <citation type="submission" date="2020-05" db="EMBL/GenBank/DDBJ databases">
        <authorList>
            <person name="Chiriac C."/>
            <person name="Salcher M."/>
            <person name="Ghai R."/>
            <person name="Kavagutti S V."/>
        </authorList>
    </citation>
    <scope>NUCLEOTIDE SEQUENCE</scope>
</reference>
<evidence type="ECO:0000313" key="1">
    <source>
        <dbReference type="EMBL" id="CAB4185901.1"/>
    </source>
</evidence>